<keyword evidence="3" id="KW-1185">Reference proteome</keyword>
<evidence type="ECO:0000313" key="2">
    <source>
        <dbReference type="EMBL" id="KIJ28520.1"/>
    </source>
</evidence>
<dbReference type="AlphaFoldDB" id="A0A0C9UTM7"/>
<evidence type="ECO:0000313" key="3">
    <source>
        <dbReference type="Proteomes" id="UP000054279"/>
    </source>
</evidence>
<feature type="transmembrane region" description="Helical" evidence="1">
    <location>
        <begin position="85"/>
        <end position="104"/>
    </location>
</feature>
<keyword evidence="1" id="KW-0472">Membrane</keyword>
<proteinExistence type="predicted"/>
<feature type="transmembrane region" description="Helical" evidence="1">
    <location>
        <begin position="23"/>
        <end position="40"/>
    </location>
</feature>
<name>A0A0C9UTM7_SPHS4</name>
<feature type="transmembrane region" description="Helical" evidence="1">
    <location>
        <begin position="605"/>
        <end position="629"/>
    </location>
</feature>
<dbReference type="Proteomes" id="UP000054279">
    <property type="component" value="Unassembled WGS sequence"/>
</dbReference>
<accession>A0A0C9UTM7</accession>
<dbReference type="EMBL" id="KN837304">
    <property type="protein sequence ID" value="KIJ28520.1"/>
    <property type="molecule type" value="Genomic_DNA"/>
</dbReference>
<gene>
    <name evidence="2" type="ORF">M422DRAFT_189643</name>
</gene>
<dbReference type="HOGENOM" id="CLU_009663_0_0_1"/>
<sequence length="676" mass="73781">MVLTISNITIAQGATILNVLTTFIQYTLGLAIIAILVYILPASNSANTWTIVAREVHASSWSALVQNDSAAASVASTRVRILSKASLISTILVAISAAIAPLGLKVGPTLLSAETLNAASHVQDTSPIGLATSPRQNYTYDRICGSFDPVACPGNGDNGNTSVISPEIIQRFNSTPWGPFSMQFRRFFTGRGGYNYTMTYGSVGIVESFILREDMFIVDGLVVDLGDSPGVGLLNHTIPTNIPHGATWSQDILWLEPETTCVNMNLTLDYVIDSQGSPKELFNLTDRGGFVNLTRDYPQLNRDGQIINLYEHAYKGAVLSIDGTLQSFNNMTRNESYIGKAFTLNHSDILFQVGKAQSIGNVILSNDTIFEDQEVSCSGFGGADTANITNVSVHCGIFIGPPRRSDGGDPGVPSENSTWTQNFHGCASAMRASIQRIRFSLNTTRDFSSIQIISRTPIDQPVYWAVEKTNVLISDVDLYWGIIDERYENDPTLSTIRRDHFYLPAGSTDIWDAPSAGTPNALPQLALNELYNAAPSFLPDYSGASNYALLRRYLSLIDKDLDKGTAQMKNLIVTDFLANIVVGSHSNSSLFVARHVPSVAYDIKYAIPLLLLFALWAPSFIMAIVLLLFRRLKISHIRDLLVHTSVGRVVMGHSALVPVVHNVSECLSRSLPVRYS</sequence>
<organism evidence="2 3">
    <name type="scientific">Sphaerobolus stellatus (strain SS14)</name>
    <dbReference type="NCBI Taxonomy" id="990650"/>
    <lineage>
        <taxon>Eukaryota</taxon>
        <taxon>Fungi</taxon>
        <taxon>Dikarya</taxon>
        <taxon>Basidiomycota</taxon>
        <taxon>Agaricomycotina</taxon>
        <taxon>Agaricomycetes</taxon>
        <taxon>Phallomycetidae</taxon>
        <taxon>Geastrales</taxon>
        <taxon>Sphaerobolaceae</taxon>
        <taxon>Sphaerobolus</taxon>
    </lineage>
</organism>
<protein>
    <submittedName>
        <fullName evidence="2">Uncharacterized protein</fullName>
    </submittedName>
</protein>
<reference evidence="2 3" key="1">
    <citation type="submission" date="2014-06" db="EMBL/GenBank/DDBJ databases">
        <title>Evolutionary Origins and Diversification of the Mycorrhizal Mutualists.</title>
        <authorList>
            <consortium name="DOE Joint Genome Institute"/>
            <consortium name="Mycorrhizal Genomics Consortium"/>
            <person name="Kohler A."/>
            <person name="Kuo A."/>
            <person name="Nagy L.G."/>
            <person name="Floudas D."/>
            <person name="Copeland A."/>
            <person name="Barry K.W."/>
            <person name="Cichocki N."/>
            <person name="Veneault-Fourrey C."/>
            <person name="LaButti K."/>
            <person name="Lindquist E.A."/>
            <person name="Lipzen A."/>
            <person name="Lundell T."/>
            <person name="Morin E."/>
            <person name="Murat C."/>
            <person name="Riley R."/>
            <person name="Ohm R."/>
            <person name="Sun H."/>
            <person name="Tunlid A."/>
            <person name="Henrissat B."/>
            <person name="Grigoriev I.V."/>
            <person name="Hibbett D.S."/>
            <person name="Martin F."/>
        </authorList>
    </citation>
    <scope>NUCLEOTIDE SEQUENCE [LARGE SCALE GENOMIC DNA]</scope>
    <source>
        <strain evidence="2 3">SS14</strain>
    </source>
</reference>
<dbReference type="OrthoDB" id="2369382at2759"/>
<evidence type="ECO:0000256" key="1">
    <source>
        <dbReference type="SAM" id="Phobius"/>
    </source>
</evidence>
<keyword evidence="1" id="KW-0812">Transmembrane</keyword>
<keyword evidence="1" id="KW-1133">Transmembrane helix</keyword>